<comment type="caution">
    <text evidence="2">The sequence shown here is derived from an EMBL/GenBank/DDBJ whole genome shotgun (WGS) entry which is preliminary data.</text>
</comment>
<gene>
    <name evidence="2" type="ORF">JMJ35_002192</name>
</gene>
<evidence type="ECO:0000313" key="3">
    <source>
        <dbReference type="Proteomes" id="UP001166286"/>
    </source>
</evidence>
<reference evidence="2" key="1">
    <citation type="submission" date="2023-03" db="EMBL/GenBank/DDBJ databases">
        <title>Complete genome of Cladonia borealis.</title>
        <authorList>
            <person name="Park H."/>
        </authorList>
    </citation>
    <scope>NUCLEOTIDE SEQUENCE</scope>
    <source>
        <strain evidence="2">ANT050790</strain>
    </source>
</reference>
<accession>A0AA39V3M2</accession>
<dbReference type="EMBL" id="JAFEKC020000004">
    <property type="protein sequence ID" value="KAK0514813.1"/>
    <property type="molecule type" value="Genomic_DNA"/>
</dbReference>
<dbReference type="AlphaFoldDB" id="A0AA39V3M2"/>
<keyword evidence="3" id="KW-1185">Reference proteome</keyword>
<name>A0AA39V3M2_9LECA</name>
<protein>
    <submittedName>
        <fullName evidence="2">Uncharacterized protein</fullName>
    </submittedName>
</protein>
<feature type="region of interest" description="Disordered" evidence="1">
    <location>
        <begin position="1"/>
        <end position="21"/>
    </location>
</feature>
<dbReference type="Proteomes" id="UP001166286">
    <property type="component" value="Unassembled WGS sequence"/>
</dbReference>
<evidence type="ECO:0000313" key="2">
    <source>
        <dbReference type="EMBL" id="KAK0514813.1"/>
    </source>
</evidence>
<organism evidence="2 3">
    <name type="scientific">Cladonia borealis</name>
    <dbReference type="NCBI Taxonomy" id="184061"/>
    <lineage>
        <taxon>Eukaryota</taxon>
        <taxon>Fungi</taxon>
        <taxon>Dikarya</taxon>
        <taxon>Ascomycota</taxon>
        <taxon>Pezizomycotina</taxon>
        <taxon>Lecanoromycetes</taxon>
        <taxon>OSLEUM clade</taxon>
        <taxon>Lecanoromycetidae</taxon>
        <taxon>Lecanorales</taxon>
        <taxon>Lecanorineae</taxon>
        <taxon>Cladoniaceae</taxon>
        <taxon>Cladonia</taxon>
    </lineage>
</organism>
<sequence>MEKAPGLSSDDVPPYSENLSYTSPTSLPQNLASVRIARIYSLLETHIKPHLLDTTLAGLSCSTLVLIPSNVPSLTSSLVNDSKDGLGQQASFPGEKIAGFTDAGNVTLIRLHGQENSFDFWRQLPVIKDLERALQAQLNRENDNSVVEESVLPAVPELKGWFKKKATSAPQQRTENVKASGSSKVKADVELRDVSLRTENAMGLYETKTGKAIVIKVDFNV</sequence>
<proteinExistence type="predicted"/>
<evidence type="ECO:0000256" key="1">
    <source>
        <dbReference type="SAM" id="MobiDB-lite"/>
    </source>
</evidence>